<feature type="non-terminal residue" evidence="1">
    <location>
        <position position="1"/>
    </location>
</feature>
<accession>A0AAN5CHB4</accession>
<proteinExistence type="predicted"/>
<dbReference type="AlphaFoldDB" id="A0AAN5CHB4"/>
<dbReference type="Proteomes" id="UP001328107">
    <property type="component" value="Unassembled WGS sequence"/>
</dbReference>
<comment type="caution">
    <text evidence="1">The sequence shown here is derived from an EMBL/GenBank/DDBJ whole genome shotgun (WGS) entry which is preliminary data.</text>
</comment>
<evidence type="ECO:0000313" key="2">
    <source>
        <dbReference type="Proteomes" id="UP001328107"/>
    </source>
</evidence>
<keyword evidence="2" id="KW-1185">Reference proteome</keyword>
<name>A0AAN5CHB4_9BILA</name>
<protein>
    <submittedName>
        <fullName evidence="1">Uncharacterized protein</fullName>
    </submittedName>
</protein>
<sequence>LGDSFRLRLGVASAQHGRYASLSMVDGKLGSENKFAVPIKTQWEQTICRKALAMDRHSPSSSMVHLFSLLNLIWLAGDGVFPVAKRVTIGVLADMAHLNARSSLQEWVTEEVLPYVEESGCKREYVDGILIAFYKFMALLPAVEKKVVPVVLMN</sequence>
<reference evidence="2" key="1">
    <citation type="submission" date="2022-10" db="EMBL/GenBank/DDBJ databases">
        <title>Genome assembly of Pristionchus species.</title>
        <authorList>
            <person name="Yoshida K."/>
            <person name="Sommer R.J."/>
        </authorList>
    </citation>
    <scope>NUCLEOTIDE SEQUENCE [LARGE SCALE GENOMIC DNA]</scope>
    <source>
        <strain evidence="2">RS5460</strain>
    </source>
</reference>
<evidence type="ECO:0000313" key="1">
    <source>
        <dbReference type="EMBL" id="GMR43371.1"/>
    </source>
</evidence>
<dbReference type="EMBL" id="BTRK01000003">
    <property type="protein sequence ID" value="GMR43371.1"/>
    <property type="molecule type" value="Genomic_DNA"/>
</dbReference>
<organism evidence="1 2">
    <name type="scientific">Pristionchus mayeri</name>
    <dbReference type="NCBI Taxonomy" id="1317129"/>
    <lineage>
        <taxon>Eukaryota</taxon>
        <taxon>Metazoa</taxon>
        <taxon>Ecdysozoa</taxon>
        <taxon>Nematoda</taxon>
        <taxon>Chromadorea</taxon>
        <taxon>Rhabditida</taxon>
        <taxon>Rhabditina</taxon>
        <taxon>Diplogasteromorpha</taxon>
        <taxon>Diplogasteroidea</taxon>
        <taxon>Neodiplogasteridae</taxon>
        <taxon>Pristionchus</taxon>
    </lineage>
</organism>
<gene>
    <name evidence="1" type="ORF">PMAYCL1PPCAC_13566</name>
</gene>